<dbReference type="PANTHER" id="PTHR24394:SF29">
    <property type="entry name" value="MYONEURIN"/>
    <property type="match status" value="1"/>
</dbReference>
<dbReference type="FunFam" id="3.30.160.60:FF:000100">
    <property type="entry name" value="Zinc finger 45-like"/>
    <property type="match status" value="1"/>
</dbReference>
<keyword evidence="5" id="KW-0862">Zinc</keyword>
<keyword evidence="4 7" id="KW-0863">Zinc-finger</keyword>
<keyword evidence="6" id="KW-0539">Nucleus</keyword>
<evidence type="ECO:0000313" key="9">
    <source>
        <dbReference type="EMBL" id="KAJ6636661.1"/>
    </source>
</evidence>
<evidence type="ECO:0000256" key="3">
    <source>
        <dbReference type="ARBA" id="ARBA00022737"/>
    </source>
</evidence>
<evidence type="ECO:0000256" key="6">
    <source>
        <dbReference type="ARBA" id="ARBA00023242"/>
    </source>
</evidence>
<comment type="caution">
    <text evidence="9">The sequence shown here is derived from an EMBL/GenBank/DDBJ whole genome shotgun (WGS) entry which is preliminary data.</text>
</comment>
<keyword evidence="3" id="KW-0677">Repeat</keyword>
<sequence length="194" mass="22788">MDEEIEQINVEPEFPFNPFEDCPDDFEEDSEEKIDTDRDALSLFTFDKSANNKPLDSNTKKCIYCDKIYKKKYMATHLRYKCYWQAESGYECGKSFMRLEHLQRHERVHDGLKLYKCNVCDKNFSRSDHLKKHMLIHSGIKPFCCQVCLKTFGRPDHLRKHIQTHLKDYGDLKIAGDMNEDGPVIGNEPVVEDV</sequence>
<dbReference type="Gene3D" id="3.30.160.60">
    <property type="entry name" value="Classic Zinc Finger"/>
    <property type="match status" value="3"/>
</dbReference>
<proteinExistence type="predicted"/>
<evidence type="ECO:0000256" key="4">
    <source>
        <dbReference type="ARBA" id="ARBA00022771"/>
    </source>
</evidence>
<dbReference type="PROSITE" id="PS00028">
    <property type="entry name" value="ZINC_FINGER_C2H2_1"/>
    <property type="match status" value="2"/>
</dbReference>
<keyword evidence="10" id="KW-1185">Reference proteome</keyword>
<dbReference type="PANTHER" id="PTHR24394">
    <property type="entry name" value="ZINC FINGER PROTEIN"/>
    <property type="match status" value="1"/>
</dbReference>
<dbReference type="PROSITE" id="PS50157">
    <property type="entry name" value="ZINC_FINGER_C2H2_2"/>
    <property type="match status" value="3"/>
</dbReference>
<evidence type="ECO:0000256" key="1">
    <source>
        <dbReference type="ARBA" id="ARBA00004123"/>
    </source>
</evidence>
<reference evidence="9" key="1">
    <citation type="submission" date="2022-07" db="EMBL/GenBank/DDBJ databases">
        <authorList>
            <person name="Trinca V."/>
            <person name="Uliana J.V.C."/>
            <person name="Torres T.T."/>
            <person name="Ward R.J."/>
            <person name="Monesi N."/>
        </authorList>
    </citation>
    <scope>NUCLEOTIDE SEQUENCE</scope>
    <source>
        <strain evidence="9">HSMRA1968</strain>
        <tissue evidence="9">Whole embryos</tissue>
    </source>
</reference>
<dbReference type="OrthoDB" id="4748970at2759"/>
<name>A0A9Q0MRM2_9DIPT</name>
<protein>
    <submittedName>
        <fullName evidence="9">Zinc finger protein</fullName>
    </submittedName>
</protein>
<evidence type="ECO:0000256" key="7">
    <source>
        <dbReference type="PROSITE-ProRule" id="PRU00042"/>
    </source>
</evidence>
<organism evidence="9 10">
    <name type="scientific">Pseudolycoriella hygida</name>
    <dbReference type="NCBI Taxonomy" id="35572"/>
    <lineage>
        <taxon>Eukaryota</taxon>
        <taxon>Metazoa</taxon>
        <taxon>Ecdysozoa</taxon>
        <taxon>Arthropoda</taxon>
        <taxon>Hexapoda</taxon>
        <taxon>Insecta</taxon>
        <taxon>Pterygota</taxon>
        <taxon>Neoptera</taxon>
        <taxon>Endopterygota</taxon>
        <taxon>Diptera</taxon>
        <taxon>Nematocera</taxon>
        <taxon>Sciaroidea</taxon>
        <taxon>Sciaridae</taxon>
        <taxon>Pseudolycoriella</taxon>
    </lineage>
</organism>
<dbReference type="FunFam" id="3.30.160.60:FF:000065">
    <property type="entry name" value="B-cell CLL/lymphoma 6, member B"/>
    <property type="match status" value="1"/>
</dbReference>
<dbReference type="Proteomes" id="UP001151699">
    <property type="component" value="Chromosome C"/>
</dbReference>
<feature type="domain" description="C2H2-type" evidence="8">
    <location>
        <begin position="80"/>
        <end position="114"/>
    </location>
</feature>
<dbReference type="SMART" id="SM00355">
    <property type="entry name" value="ZnF_C2H2"/>
    <property type="match status" value="3"/>
</dbReference>
<keyword evidence="2" id="KW-0479">Metal-binding</keyword>
<dbReference type="FunFam" id="3.30.160.60:FF:003942">
    <property type="match status" value="1"/>
</dbReference>
<feature type="domain" description="C2H2-type" evidence="8">
    <location>
        <begin position="143"/>
        <end position="170"/>
    </location>
</feature>
<dbReference type="Pfam" id="PF00096">
    <property type="entry name" value="zf-C2H2"/>
    <property type="match status" value="3"/>
</dbReference>
<comment type="subcellular location">
    <subcellularLocation>
        <location evidence="1">Nucleus</location>
    </subcellularLocation>
</comment>
<gene>
    <name evidence="9" type="primary">ZNF600_1</name>
    <name evidence="9" type="ORF">Bhyg_15253</name>
</gene>
<dbReference type="InterPro" id="IPR013087">
    <property type="entry name" value="Znf_C2H2_type"/>
</dbReference>
<dbReference type="InterPro" id="IPR036236">
    <property type="entry name" value="Znf_C2H2_sf"/>
</dbReference>
<evidence type="ECO:0000256" key="5">
    <source>
        <dbReference type="ARBA" id="ARBA00022833"/>
    </source>
</evidence>
<dbReference type="AlphaFoldDB" id="A0A9Q0MRM2"/>
<feature type="domain" description="C2H2-type" evidence="8">
    <location>
        <begin position="115"/>
        <end position="142"/>
    </location>
</feature>
<dbReference type="GO" id="GO:0005634">
    <property type="term" value="C:nucleus"/>
    <property type="evidence" value="ECO:0007669"/>
    <property type="project" value="UniProtKB-SubCell"/>
</dbReference>
<dbReference type="GO" id="GO:0008270">
    <property type="term" value="F:zinc ion binding"/>
    <property type="evidence" value="ECO:0007669"/>
    <property type="project" value="UniProtKB-KW"/>
</dbReference>
<accession>A0A9Q0MRM2</accession>
<evidence type="ECO:0000259" key="8">
    <source>
        <dbReference type="PROSITE" id="PS50157"/>
    </source>
</evidence>
<dbReference type="SUPFAM" id="SSF57667">
    <property type="entry name" value="beta-beta-alpha zinc fingers"/>
    <property type="match status" value="2"/>
</dbReference>
<evidence type="ECO:0000313" key="10">
    <source>
        <dbReference type="Proteomes" id="UP001151699"/>
    </source>
</evidence>
<evidence type="ECO:0000256" key="2">
    <source>
        <dbReference type="ARBA" id="ARBA00022723"/>
    </source>
</evidence>
<dbReference type="EMBL" id="WJQU01000004">
    <property type="protein sequence ID" value="KAJ6636661.1"/>
    <property type="molecule type" value="Genomic_DNA"/>
</dbReference>
<dbReference type="GO" id="GO:0000981">
    <property type="term" value="F:DNA-binding transcription factor activity, RNA polymerase II-specific"/>
    <property type="evidence" value="ECO:0007669"/>
    <property type="project" value="TreeGrafter"/>
</dbReference>